<name>A0A933GJZ7_UNCTE</name>
<dbReference type="AlphaFoldDB" id="A0A933GJZ7"/>
<dbReference type="GO" id="GO:0004519">
    <property type="term" value="F:endonuclease activity"/>
    <property type="evidence" value="ECO:0007669"/>
    <property type="project" value="UniProtKB-KW"/>
</dbReference>
<evidence type="ECO:0000259" key="1">
    <source>
        <dbReference type="Pfam" id="PF05685"/>
    </source>
</evidence>
<keyword evidence="2" id="KW-0378">Hydrolase</keyword>
<feature type="domain" description="Putative restriction endonuclease" evidence="1">
    <location>
        <begin position="14"/>
        <end position="170"/>
    </location>
</feature>
<dbReference type="Pfam" id="PF05685">
    <property type="entry name" value="Uma2"/>
    <property type="match status" value="1"/>
</dbReference>
<keyword evidence="2" id="KW-0540">Nuclease</keyword>
<dbReference type="PANTHER" id="PTHR35400">
    <property type="entry name" value="SLR1083 PROTEIN"/>
    <property type="match status" value="1"/>
</dbReference>
<keyword evidence="2" id="KW-0255">Endonuclease</keyword>
<dbReference type="InterPro" id="IPR012296">
    <property type="entry name" value="Nuclease_put_TT1808"/>
</dbReference>
<gene>
    <name evidence="2" type="ORF">HY730_02520</name>
</gene>
<dbReference type="InterPro" id="IPR011335">
    <property type="entry name" value="Restrct_endonuc-II-like"/>
</dbReference>
<evidence type="ECO:0000313" key="3">
    <source>
        <dbReference type="Proteomes" id="UP000772181"/>
    </source>
</evidence>
<protein>
    <submittedName>
        <fullName evidence="2">Uma2 family endonuclease</fullName>
    </submittedName>
</protein>
<evidence type="ECO:0000313" key="2">
    <source>
        <dbReference type="EMBL" id="MBI4595233.1"/>
    </source>
</evidence>
<accession>A0A933GJZ7</accession>
<dbReference type="Proteomes" id="UP000772181">
    <property type="component" value="Unassembled WGS sequence"/>
</dbReference>
<dbReference type="Gene3D" id="3.90.1570.10">
    <property type="entry name" value="tt1808, chain A"/>
    <property type="match status" value="1"/>
</dbReference>
<reference evidence="2" key="1">
    <citation type="submission" date="2020-07" db="EMBL/GenBank/DDBJ databases">
        <title>Huge and variable diversity of episymbiotic CPR bacteria and DPANN archaea in groundwater ecosystems.</title>
        <authorList>
            <person name="He C.Y."/>
            <person name="Keren R."/>
            <person name="Whittaker M."/>
            <person name="Farag I.F."/>
            <person name="Doudna J."/>
            <person name="Cate J.H.D."/>
            <person name="Banfield J.F."/>
        </authorList>
    </citation>
    <scope>NUCLEOTIDE SEQUENCE</scope>
    <source>
        <strain evidence="2">NC_groundwater_1482_Ag_S-0.65um_47_24</strain>
    </source>
</reference>
<organism evidence="2 3">
    <name type="scientific">Tectimicrobiota bacterium</name>
    <dbReference type="NCBI Taxonomy" id="2528274"/>
    <lineage>
        <taxon>Bacteria</taxon>
        <taxon>Pseudomonadati</taxon>
        <taxon>Nitrospinota/Tectimicrobiota group</taxon>
        <taxon>Candidatus Tectimicrobiota</taxon>
    </lineage>
</organism>
<dbReference type="PANTHER" id="PTHR35400:SF1">
    <property type="entry name" value="SLR1083 PROTEIN"/>
    <property type="match status" value="1"/>
</dbReference>
<dbReference type="SUPFAM" id="SSF52980">
    <property type="entry name" value="Restriction endonuclease-like"/>
    <property type="match status" value="1"/>
</dbReference>
<dbReference type="EMBL" id="JACQWF010000118">
    <property type="protein sequence ID" value="MBI4595233.1"/>
    <property type="molecule type" value="Genomic_DNA"/>
</dbReference>
<dbReference type="InterPro" id="IPR008538">
    <property type="entry name" value="Uma2"/>
</dbReference>
<proteinExistence type="predicted"/>
<comment type="caution">
    <text evidence="2">The sequence shown here is derived from an EMBL/GenBank/DDBJ whole genome shotgun (WGS) entry which is preliminary data.</text>
</comment>
<dbReference type="CDD" id="cd06260">
    <property type="entry name" value="DUF820-like"/>
    <property type="match status" value="1"/>
</dbReference>
<sequence length="185" mass="21168">MSISAIQVHRWTRQEYERMVEGGVFHPEERVELIDGEILNMTPQGSLHATAIRLAEDALRRVYTKGFDVRVQMPLALEEYSEPEPDISLVTGNPRDYREKHPSTALLIVEVADKTLLFDREKKKRLYARNGIPEYWIINLVDGYLEVYRDPVGELYQFQTFLGPAESVSPLSNPLASLLIADLLP</sequence>